<reference evidence="1 2" key="1">
    <citation type="journal article" date="2023" name="Sci. Data">
        <title>Genome assembly of the Korean intertidal mud-creeper Batillaria attramentaria.</title>
        <authorList>
            <person name="Patra A.K."/>
            <person name="Ho P.T."/>
            <person name="Jun S."/>
            <person name="Lee S.J."/>
            <person name="Kim Y."/>
            <person name="Won Y.J."/>
        </authorList>
    </citation>
    <scope>NUCLEOTIDE SEQUENCE [LARGE SCALE GENOMIC DNA]</scope>
    <source>
        <strain evidence="1">Wonlab-2016</strain>
    </source>
</reference>
<dbReference type="EMBL" id="JACVVK020000192">
    <property type="protein sequence ID" value="KAK7485571.1"/>
    <property type="molecule type" value="Genomic_DNA"/>
</dbReference>
<accession>A0ABD0KEX0</accession>
<comment type="caution">
    <text evidence="1">The sequence shown here is derived from an EMBL/GenBank/DDBJ whole genome shotgun (WGS) entry which is preliminary data.</text>
</comment>
<evidence type="ECO:0000313" key="1">
    <source>
        <dbReference type="EMBL" id="KAK7485571.1"/>
    </source>
</evidence>
<sequence>MQIIVATDARLEIVYWLCDGAVLSSGGNSVCLRTFPLRCKVPTIVPWFTGSVTRAKPALPDSRLSGSDNRNDRFGIIGF</sequence>
<keyword evidence="2" id="KW-1185">Reference proteome</keyword>
<dbReference type="AlphaFoldDB" id="A0ABD0KEX0"/>
<organism evidence="1 2">
    <name type="scientific">Batillaria attramentaria</name>
    <dbReference type="NCBI Taxonomy" id="370345"/>
    <lineage>
        <taxon>Eukaryota</taxon>
        <taxon>Metazoa</taxon>
        <taxon>Spiralia</taxon>
        <taxon>Lophotrochozoa</taxon>
        <taxon>Mollusca</taxon>
        <taxon>Gastropoda</taxon>
        <taxon>Caenogastropoda</taxon>
        <taxon>Sorbeoconcha</taxon>
        <taxon>Cerithioidea</taxon>
        <taxon>Batillariidae</taxon>
        <taxon>Batillaria</taxon>
    </lineage>
</organism>
<protein>
    <submittedName>
        <fullName evidence="1">Uncharacterized protein</fullName>
    </submittedName>
</protein>
<proteinExistence type="predicted"/>
<dbReference type="Proteomes" id="UP001519460">
    <property type="component" value="Unassembled WGS sequence"/>
</dbReference>
<evidence type="ECO:0000313" key="2">
    <source>
        <dbReference type="Proteomes" id="UP001519460"/>
    </source>
</evidence>
<gene>
    <name evidence="1" type="ORF">BaRGS_00023146</name>
</gene>
<name>A0ABD0KEX0_9CAEN</name>